<proteinExistence type="predicted"/>
<gene>
    <name evidence="2" type="ORF">ENV82_02160</name>
</gene>
<dbReference type="Pfam" id="PF18480">
    <property type="entry name" value="DUF5615"/>
    <property type="match status" value="1"/>
</dbReference>
<feature type="domain" description="DUF5615" evidence="1">
    <location>
        <begin position="1"/>
        <end position="107"/>
    </location>
</feature>
<organism evidence="2">
    <name type="scientific">Caldisericum exile</name>
    <dbReference type="NCBI Taxonomy" id="693075"/>
    <lineage>
        <taxon>Bacteria</taxon>
        <taxon>Pseudomonadati</taxon>
        <taxon>Caldisericota/Cryosericota group</taxon>
        <taxon>Caldisericota</taxon>
        <taxon>Caldisericia</taxon>
        <taxon>Caldisericales</taxon>
        <taxon>Caldisericaceae</taxon>
        <taxon>Caldisericum</taxon>
    </lineage>
</organism>
<comment type="caution">
    <text evidence="2">The sequence shown here is derived from an EMBL/GenBank/DDBJ whole genome shotgun (WGS) entry which is preliminary data.</text>
</comment>
<protein>
    <recommendedName>
        <fullName evidence="1">DUF5615 domain-containing protein</fullName>
    </recommendedName>
</protein>
<reference evidence="2" key="1">
    <citation type="journal article" date="2020" name="mSystems">
        <title>Genome- and Community-Level Interaction Insights into Carbon Utilization and Element Cycling Functions of Hydrothermarchaeota in Hydrothermal Sediment.</title>
        <authorList>
            <person name="Zhou Z."/>
            <person name="Liu Y."/>
            <person name="Xu W."/>
            <person name="Pan J."/>
            <person name="Luo Z.H."/>
            <person name="Li M."/>
        </authorList>
    </citation>
    <scope>NUCLEOTIDE SEQUENCE [LARGE SCALE GENOMIC DNA]</scope>
    <source>
        <strain evidence="2">SpSt-794</strain>
    </source>
</reference>
<dbReference type="AlphaFoldDB" id="A0A7C4TXB3"/>
<dbReference type="EMBL" id="DTHV01000069">
    <property type="protein sequence ID" value="HGW60230.1"/>
    <property type="molecule type" value="Genomic_DNA"/>
</dbReference>
<evidence type="ECO:0000313" key="2">
    <source>
        <dbReference type="EMBL" id="HGW60230.1"/>
    </source>
</evidence>
<sequence>MKFLANENIPLELVKELKNSGYDILRIDEFKKGMEDRDVLDFSFKEDRILITFDKDFGKLAVKEKTRTVGIILLRIQPKSIQYIKDRLLLLFEKIKELKGKFIVVEEDLIRERKLSKEG</sequence>
<name>A0A7C4TXB3_9BACT</name>
<dbReference type="InterPro" id="IPR041049">
    <property type="entry name" value="DUF5615"/>
</dbReference>
<evidence type="ECO:0000259" key="1">
    <source>
        <dbReference type="Pfam" id="PF18480"/>
    </source>
</evidence>
<accession>A0A7C4TXB3</accession>